<accession>A0AA37FCY9</accession>
<dbReference type="EMBL" id="BNDZ01000005">
    <property type="protein sequence ID" value="GHI47147.1"/>
    <property type="molecule type" value="Genomic_DNA"/>
</dbReference>
<proteinExistence type="predicted"/>
<feature type="region of interest" description="Disordered" evidence="1">
    <location>
        <begin position="1"/>
        <end position="41"/>
    </location>
</feature>
<comment type="caution">
    <text evidence="2">The sequence shown here is derived from an EMBL/GenBank/DDBJ whole genome shotgun (WGS) entry which is preliminary data.</text>
</comment>
<feature type="compositionally biased region" description="Basic and acidic residues" evidence="1">
    <location>
        <begin position="32"/>
        <end position="41"/>
    </location>
</feature>
<reference evidence="2" key="1">
    <citation type="submission" date="2022-09" db="EMBL/GenBank/DDBJ databases">
        <title>Whole genome shotgun sequence of Streptomyces albidoflavus NBRC 12854.</title>
        <authorList>
            <person name="Komaki H."/>
            <person name="Tamura T."/>
        </authorList>
    </citation>
    <scope>NUCLEOTIDE SEQUENCE</scope>
    <source>
        <strain evidence="2">NBRC 12854</strain>
    </source>
</reference>
<sequence length="125" mass="13575">MKAPTGNGGGLRRVGRGGEWQAEGEDTAMTDEPGRPLGELRKGEAVRATVTSHQPWGFTARLDAYEPVGASLDMIRRGAEPGVERLARRLPPVGATVDLVVGEVRDWHHEPWMWIDLTAPGPAEE</sequence>
<name>A0AA37FCY9_9ACTN</name>
<organism evidence="2 3">
    <name type="scientific">Streptomyces albidoflavus</name>
    <dbReference type="NCBI Taxonomy" id="1886"/>
    <lineage>
        <taxon>Bacteria</taxon>
        <taxon>Bacillati</taxon>
        <taxon>Actinomycetota</taxon>
        <taxon>Actinomycetes</taxon>
        <taxon>Kitasatosporales</taxon>
        <taxon>Streptomycetaceae</taxon>
        <taxon>Streptomyces</taxon>
        <taxon>Streptomyces albidoflavus group</taxon>
    </lineage>
</organism>
<protein>
    <submittedName>
        <fullName evidence="2">Uncharacterized protein</fullName>
    </submittedName>
</protein>
<evidence type="ECO:0000313" key="2">
    <source>
        <dbReference type="EMBL" id="GHI47147.1"/>
    </source>
</evidence>
<dbReference type="Proteomes" id="UP001051844">
    <property type="component" value="Unassembled WGS sequence"/>
</dbReference>
<evidence type="ECO:0000313" key="3">
    <source>
        <dbReference type="Proteomes" id="UP001051844"/>
    </source>
</evidence>
<dbReference type="AlphaFoldDB" id="A0AA37FCY9"/>
<gene>
    <name evidence="2" type="ORF">ScoT_33210</name>
</gene>
<feature type="compositionally biased region" description="Gly residues" evidence="1">
    <location>
        <begin position="1"/>
        <end position="12"/>
    </location>
</feature>
<evidence type="ECO:0000256" key="1">
    <source>
        <dbReference type="SAM" id="MobiDB-lite"/>
    </source>
</evidence>